<comment type="similarity">
    <text evidence="8">Belongs to the CobB/CbiA family.</text>
</comment>
<dbReference type="InterPro" id="IPR002586">
    <property type="entry name" value="CobQ/CobB/MinD/ParA_Nub-bd_dom"/>
</dbReference>
<comment type="function">
    <text evidence="8">Catalyzes the ATP-dependent amidation of the two carboxylate groups at positions a and c of cobyrinate, using either L-glutamine or ammonia as the nitrogen source.</text>
</comment>
<keyword evidence="5 8" id="KW-0067">ATP-binding</keyword>
<feature type="site" description="Increases nucleophilicity of active site Cys" evidence="8">
    <location>
        <position position="454"/>
    </location>
</feature>
<protein>
    <recommendedName>
        <fullName evidence="8">Cobyrinate a,c-diamide synthase</fullName>
        <ecNumber evidence="8">6.3.5.11</ecNumber>
    </recommendedName>
    <alternativeName>
        <fullName evidence="8">Cobyrinic acid a,c-diamide synthetase</fullName>
    </alternativeName>
</protein>
<comment type="pathway">
    <text evidence="8">Cofactor biosynthesis; adenosylcobalamin biosynthesis; cob(II)yrinate a,c-diamide from sirohydrochlorin (anaerobic route): step 10/10.</text>
</comment>
<evidence type="ECO:0000256" key="1">
    <source>
        <dbReference type="ARBA" id="ARBA00001946"/>
    </source>
</evidence>
<comment type="miscellaneous">
    <text evidence="8">The a and c carboxylates of cobyrinate are activated for nucleophilic attack via formation of a phosphorylated intermediate by ATP. CbiA catalyzes first the amidation of the c-carboxylate, and then that of the a-carboxylate.</text>
</comment>
<evidence type="ECO:0000256" key="3">
    <source>
        <dbReference type="ARBA" id="ARBA00022598"/>
    </source>
</evidence>
<dbReference type="PROSITE" id="PS51274">
    <property type="entry name" value="GATASE_COBBQ"/>
    <property type="match status" value="1"/>
</dbReference>
<evidence type="ECO:0000256" key="7">
    <source>
        <dbReference type="ARBA" id="ARBA00022962"/>
    </source>
</evidence>
<evidence type="ECO:0000256" key="4">
    <source>
        <dbReference type="ARBA" id="ARBA00022741"/>
    </source>
</evidence>
<keyword evidence="2 8" id="KW-0169">Cobalamin biosynthesis</keyword>
<evidence type="ECO:0000256" key="5">
    <source>
        <dbReference type="ARBA" id="ARBA00022840"/>
    </source>
</evidence>
<dbReference type="PANTHER" id="PTHR43873:SF1">
    <property type="entry name" value="COBYRINATE A,C-DIAMIDE SYNTHASE"/>
    <property type="match status" value="1"/>
</dbReference>
<evidence type="ECO:0000256" key="8">
    <source>
        <dbReference type="HAMAP-Rule" id="MF_00027"/>
    </source>
</evidence>
<comment type="cofactor">
    <cofactor evidence="1 8">
        <name>Mg(2+)</name>
        <dbReference type="ChEBI" id="CHEBI:18420"/>
    </cofactor>
</comment>
<dbReference type="InterPro" id="IPR004484">
    <property type="entry name" value="CbiA/CobB_synth"/>
</dbReference>
<dbReference type="SUPFAM" id="SSF52540">
    <property type="entry name" value="P-loop containing nucleoside triphosphate hydrolases"/>
    <property type="match status" value="1"/>
</dbReference>
<sequence length="476" mass="52627">MVVPRVVLAADRSSAGKTTIATGIMAALTEQGYSVQGFKAGLDYIDTTYHEYVTGRPSRNLDGYVMDEKDMEECFYNAAIDCDISVIEGVRGLYEGLDIDSDVGSTYQVANTLGCPIILVLDVTSITKTAAAIINGVKNFKNADIQGVILNKVGSEKHERKLIKAINKFTDVEIVGLIHRNSEMEIPYRHLGLIPANEMPQKNIEKHTSGLRETIKKTINLDRLVEIANNPKTNRPQKTNKHQTNRSKIDRSNFGYSMDYSVGSSVVGGFDVRVGVALDEAFTFYYQDNFDILRGLGAELVFFSPIRDGLPDVDGLYFGGGYPEEFGRELMENRGLREDVREASLGGMPIFGECGGFLYLLDELRYGGECFEFVGALSGVGVVGEDRVVGYTEVESTVDNPLFGGSRFRAHEFHHSRVEGLSDPEFCFKVCRGVGIDGGWDGLTRHNTVGSFQHLHFLPYKWLAVDFLSCCSGFKD</sequence>
<accession>A0A1Y3GJ76</accession>
<organism evidence="11 12">
    <name type="scientific">Methanonatronarchaeum thermophilum</name>
    <dbReference type="NCBI Taxonomy" id="1927129"/>
    <lineage>
        <taxon>Archaea</taxon>
        <taxon>Methanobacteriati</taxon>
        <taxon>Methanobacteriota</taxon>
        <taxon>Methanonatronarchaeia</taxon>
        <taxon>Methanonatronarchaeales</taxon>
        <taxon>Methanonatronarchaeaceae</taxon>
        <taxon>Methanonatronarchaeum</taxon>
    </lineage>
</organism>
<dbReference type="Pfam" id="PF07685">
    <property type="entry name" value="GATase_3"/>
    <property type="match status" value="1"/>
</dbReference>
<dbReference type="Gene3D" id="3.40.50.300">
    <property type="entry name" value="P-loop containing nucleotide triphosphate hydrolases"/>
    <property type="match status" value="1"/>
</dbReference>
<evidence type="ECO:0000259" key="9">
    <source>
        <dbReference type="Pfam" id="PF01656"/>
    </source>
</evidence>
<dbReference type="SUPFAM" id="SSF52317">
    <property type="entry name" value="Class I glutamine amidotransferase-like"/>
    <property type="match status" value="1"/>
</dbReference>
<dbReference type="EMBL" id="MRZU01000002">
    <property type="protein sequence ID" value="OUJ19495.1"/>
    <property type="molecule type" value="Genomic_DNA"/>
</dbReference>
<dbReference type="Gene3D" id="3.40.50.880">
    <property type="match status" value="1"/>
</dbReference>
<dbReference type="GO" id="GO:0042242">
    <property type="term" value="F:cobyrinic acid a,c-diamide synthase activity"/>
    <property type="evidence" value="ECO:0007669"/>
    <property type="project" value="UniProtKB-UniRule"/>
</dbReference>
<evidence type="ECO:0000259" key="10">
    <source>
        <dbReference type="Pfam" id="PF07685"/>
    </source>
</evidence>
<dbReference type="UniPathway" id="UPA00148">
    <property type="reaction ID" value="UER00231"/>
</dbReference>
<dbReference type="InterPro" id="IPR029062">
    <property type="entry name" value="Class_I_gatase-like"/>
</dbReference>
<evidence type="ECO:0000313" key="11">
    <source>
        <dbReference type="EMBL" id="OUJ19495.1"/>
    </source>
</evidence>
<dbReference type="GO" id="GO:0009236">
    <property type="term" value="P:cobalamin biosynthetic process"/>
    <property type="evidence" value="ECO:0007669"/>
    <property type="project" value="UniProtKB-UniRule"/>
</dbReference>
<dbReference type="OrthoDB" id="8896at2157"/>
<feature type="domain" description="CobB/CobQ-like glutamine amidotransferase" evidence="10">
    <location>
        <begin position="273"/>
        <end position="460"/>
    </location>
</feature>
<keyword evidence="6 8" id="KW-0460">Magnesium</keyword>
<dbReference type="PANTHER" id="PTHR43873">
    <property type="entry name" value="COBYRINATE A,C-DIAMIDE SYNTHASE"/>
    <property type="match status" value="1"/>
</dbReference>
<dbReference type="RefSeq" id="WP_086636590.1">
    <property type="nucleotide sequence ID" value="NZ_MRZU01000002.1"/>
</dbReference>
<dbReference type="CDD" id="cd05388">
    <property type="entry name" value="CobB_N"/>
    <property type="match status" value="1"/>
</dbReference>
<gene>
    <name evidence="8" type="primary">cbiA</name>
    <name evidence="11" type="ORF">AMET1_0166</name>
</gene>
<name>A0A1Y3GJ76_9EURY</name>
<keyword evidence="7 8" id="KW-0315">Glutamine amidotransferase</keyword>
<keyword evidence="12" id="KW-1185">Reference proteome</keyword>
<dbReference type="CDD" id="cd03130">
    <property type="entry name" value="GATase1_CobB"/>
    <property type="match status" value="1"/>
</dbReference>
<reference evidence="11 12" key="1">
    <citation type="submission" date="2016-12" db="EMBL/GenBank/DDBJ databases">
        <title>Discovery of methanogenic haloarchaea.</title>
        <authorList>
            <person name="Sorokin D.Y."/>
            <person name="Makarova K.S."/>
            <person name="Abbas B."/>
            <person name="Ferrer M."/>
            <person name="Golyshin P.N."/>
        </authorList>
    </citation>
    <scope>NUCLEOTIDE SEQUENCE [LARGE SCALE GENOMIC DNA]</scope>
    <source>
        <strain evidence="11">AMET1</strain>
    </source>
</reference>
<proteinExistence type="inferred from homology"/>
<dbReference type="InterPro" id="IPR027417">
    <property type="entry name" value="P-loop_NTPase"/>
</dbReference>
<dbReference type="GO" id="GO:0005524">
    <property type="term" value="F:ATP binding"/>
    <property type="evidence" value="ECO:0007669"/>
    <property type="project" value="UniProtKB-UniRule"/>
</dbReference>
<comment type="caution">
    <text evidence="11">The sequence shown here is derived from an EMBL/GenBank/DDBJ whole genome shotgun (WGS) entry which is preliminary data.</text>
</comment>
<dbReference type="NCBIfam" id="TIGR00379">
    <property type="entry name" value="cobB"/>
    <property type="match status" value="1"/>
</dbReference>
<keyword evidence="3 8" id="KW-0436">Ligase</keyword>
<evidence type="ECO:0000256" key="2">
    <source>
        <dbReference type="ARBA" id="ARBA00022573"/>
    </source>
</evidence>
<keyword evidence="4 8" id="KW-0547">Nucleotide-binding</keyword>
<feature type="active site" description="Nucleophile" evidence="8">
    <location>
        <position position="354"/>
    </location>
</feature>
<evidence type="ECO:0000313" key="12">
    <source>
        <dbReference type="Proteomes" id="UP000195137"/>
    </source>
</evidence>
<comment type="catalytic activity">
    <reaction evidence="8">
        <text>cob(II)yrinate + 2 L-glutamine + 2 ATP + 2 H2O = cob(II)yrinate a,c diamide + 2 L-glutamate + 2 ADP + 2 phosphate + 2 H(+)</text>
        <dbReference type="Rhea" id="RHEA:26289"/>
        <dbReference type="ChEBI" id="CHEBI:15377"/>
        <dbReference type="ChEBI" id="CHEBI:15378"/>
        <dbReference type="ChEBI" id="CHEBI:29985"/>
        <dbReference type="ChEBI" id="CHEBI:30616"/>
        <dbReference type="ChEBI" id="CHEBI:43474"/>
        <dbReference type="ChEBI" id="CHEBI:58359"/>
        <dbReference type="ChEBI" id="CHEBI:58537"/>
        <dbReference type="ChEBI" id="CHEBI:58894"/>
        <dbReference type="ChEBI" id="CHEBI:456216"/>
        <dbReference type="EC" id="6.3.5.11"/>
    </reaction>
</comment>
<dbReference type="EC" id="6.3.5.11" evidence="8"/>
<feature type="domain" description="CobQ/CobB/MinD/ParA nucleotide binding" evidence="9">
    <location>
        <begin position="7"/>
        <end position="191"/>
    </location>
</feature>
<dbReference type="NCBIfam" id="NF002204">
    <property type="entry name" value="PRK01077.1"/>
    <property type="match status" value="1"/>
</dbReference>
<comment type="domain">
    <text evidence="8">Comprises of two domains. The C-terminal domain contains the binding site for glutamine and catalyzes the hydrolysis of this substrate to glutamate and ammonia. The N-terminal domain is anticipated to bind ATP and cobyrinate and catalyzes the ultimate synthesis of the diamide product. The ammonia produced via the glutaminase domain is probably translocated to the adjacent domain via a molecular tunnel, where it reacts with an activated intermediate.</text>
</comment>
<dbReference type="HAMAP" id="MF_00027">
    <property type="entry name" value="CobB_CbiA"/>
    <property type="match status" value="1"/>
</dbReference>
<dbReference type="Proteomes" id="UP000195137">
    <property type="component" value="Unassembled WGS sequence"/>
</dbReference>
<evidence type="ECO:0000256" key="6">
    <source>
        <dbReference type="ARBA" id="ARBA00022842"/>
    </source>
</evidence>
<dbReference type="AlphaFoldDB" id="A0A1Y3GJ76"/>
<dbReference type="InterPro" id="IPR011698">
    <property type="entry name" value="GATase_3"/>
</dbReference>
<dbReference type="Pfam" id="PF01656">
    <property type="entry name" value="CbiA"/>
    <property type="match status" value="1"/>
</dbReference>